<evidence type="ECO:0000313" key="2">
    <source>
        <dbReference type="EMBL" id="CAA9563261.1"/>
    </source>
</evidence>
<reference evidence="2" key="1">
    <citation type="submission" date="2020-02" db="EMBL/GenBank/DDBJ databases">
        <authorList>
            <person name="Meier V. D."/>
        </authorList>
    </citation>
    <scope>NUCLEOTIDE SEQUENCE</scope>
    <source>
        <strain evidence="2">AVDCRST_MAG49</strain>
    </source>
</reference>
<feature type="region of interest" description="Disordered" evidence="1">
    <location>
        <begin position="1"/>
        <end position="116"/>
    </location>
</feature>
<protein>
    <submittedName>
        <fullName evidence="2">Uncharacterized protein</fullName>
    </submittedName>
</protein>
<name>A0A6J4V0C6_9BACT</name>
<gene>
    <name evidence="2" type="ORF">AVDCRST_MAG49-2687</name>
</gene>
<dbReference type="EMBL" id="CADCWG010000183">
    <property type="protein sequence ID" value="CAA9563261.1"/>
    <property type="molecule type" value="Genomic_DNA"/>
</dbReference>
<sequence length="116" mass="12209">MPYPPPATPRHGPGRGGGPSPTPPTANGRAHHLPARCRVMPPTDHQGDPRRRAAMPTGHHARPMPRGPHGRPGAVACPSPVPAKPRAQNRLATGGHGPASSRAGRRRSARSRDRDP</sequence>
<accession>A0A6J4V0C6</accession>
<evidence type="ECO:0000256" key="1">
    <source>
        <dbReference type="SAM" id="MobiDB-lite"/>
    </source>
</evidence>
<organism evidence="2">
    <name type="scientific">uncultured Thermomicrobiales bacterium</name>
    <dbReference type="NCBI Taxonomy" id="1645740"/>
    <lineage>
        <taxon>Bacteria</taxon>
        <taxon>Pseudomonadati</taxon>
        <taxon>Thermomicrobiota</taxon>
        <taxon>Thermomicrobia</taxon>
        <taxon>Thermomicrobiales</taxon>
        <taxon>environmental samples</taxon>
    </lineage>
</organism>
<dbReference type="AlphaFoldDB" id="A0A6J4V0C6"/>
<proteinExistence type="predicted"/>